<evidence type="ECO:0000313" key="4">
    <source>
        <dbReference type="Proteomes" id="UP000095544"/>
    </source>
</evidence>
<organism evidence="3 4">
    <name type="scientific">Faecalicatena contorta</name>
    <dbReference type="NCBI Taxonomy" id="39482"/>
    <lineage>
        <taxon>Bacteria</taxon>
        <taxon>Bacillati</taxon>
        <taxon>Bacillota</taxon>
        <taxon>Clostridia</taxon>
        <taxon>Lachnospirales</taxon>
        <taxon>Lachnospiraceae</taxon>
        <taxon>Faecalicatena</taxon>
    </lineage>
</organism>
<accession>A0A173Z3L8</accession>
<dbReference type="OrthoDB" id="9805629at2"/>
<dbReference type="Proteomes" id="UP000095544">
    <property type="component" value="Unassembled WGS sequence"/>
</dbReference>
<dbReference type="GeneID" id="57967398"/>
<dbReference type="AlphaFoldDB" id="A0A173Z3L8"/>
<feature type="domain" description="Phage-like element PBSX protein XkdF" evidence="2">
    <location>
        <begin position="39"/>
        <end position="158"/>
    </location>
</feature>
<reference evidence="3 4" key="1">
    <citation type="submission" date="2015-09" db="EMBL/GenBank/DDBJ databases">
        <authorList>
            <consortium name="Pathogen Informatics"/>
        </authorList>
    </citation>
    <scope>NUCLEOTIDE SEQUENCE [LARGE SCALE GENOMIC DNA]</scope>
    <source>
        <strain evidence="3 4">2789STDY5834876</strain>
    </source>
</reference>
<dbReference type="InterPro" id="IPR027924">
    <property type="entry name" value="XkdF"/>
</dbReference>
<sequence length="165" mass="18464">MLVFGEMVHTPTNPKTTDSNATRGKPESTRSVLKGRFKIHKSDDDEMLAFGWANVAITSDGEQVTDLQEDIVDPDVLEHAAYNFVEFYREGGEMHERGGCAVLVESIMFTKEKMAVMGIPEGTLPEAWWIGFRVTDPDVWDKVKSGEYPMFSIEGEAVREEVTDG</sequence>
<dbReference type="STRING" id="39482.ERS852491_00292"/>
<gene>
    <name evidence="3" type="ORF">ERS852491_00292</name>
</gene>
<feature type="region of interest" description="Disordered" evidence="1">
    <location>
        <begin position="1"/>
        <end position="29"/>
    </location>
</feature>
<name>A0A173Z3L8_9FIRM</name>
<dbReference type="EMBL" id="CYZU01000002">
    <property type="protein sequence ID" value="CUN70874.1"/>
    <property type="molecule type" value="Genomic_DNA"/>
</dbReference>
<proteinExistence type="predicted"/>
<feature type="compositionally biased region" description="Polar residues" evidence="1">
    <location>
        <begin position="10"/>
        <end position="22"/>
    </location>
</feature>
<evidence type="ECO:0000256" key="1">
    <source>
        <dbReference type="SAM" id="MobiDB-lite"/>
    </source>
</evidence>
<dbReference type="RefSeq" id="WP_087148790.1">
    <property type="nucleotide sequence ID" value="NZ_CYZU01000002.1"/>
</dbReference>
<protein>
    <recommendedName>
        <fullName evidence="2">Phage-like element PBSX protein XkdF domain-containing protein</fullName>
    </recommendedName>
</protein>
<evidence type="ECO:0000313" key="3">
    <source>
        <dbReference type="EMBL" id="CUN70874.1"/>
    </source>
</evidence>
<dbReference type="Pfam" id="PF14550">
    <property type="entry name" value="Peptidase_S78_2"/>
    <property type="match status" value="1"/>
</dbReference>
<evidence type="ECO:0000259" key="2">
    <source>
        <dbReference type="Pfam" id="PF14550"/>
    </source>
</evidence>